<dbReference type="Pfam" id="PF13855">
    <property type="entry name" value="LRR_8"/>
    <property type="match status" value="1"/>
</dbReference>
<name>A0A8C7KFI9_ONCKI</name>
<evidence type="ECO:0000256" key="6">
    <source>
        <dbReference type="ARBA" id="ARBA00032455"/>
    </source>
</evidence>
<sequence length="429" mass="47000">MSYWSVGLSKATGDTQSNNMEEQEKHDLEQDGSLAVENMGAKASAMGSGGASSLGPSPTLENIQAAYGEGESSRARELIQQACCVECSAASPRLEGLRLLCVATQHGDEESVSYLLHEAHVPLPLEPSEGNPAILAAHYGHVSLVRELLDSVPGPFVHRDLLNWMLVSACQQGHLEVVRMLVQGYHADAEDCAIHQEEFAVITGLPLYAAARAGNEEIARFLLQNGAGLSSYTLMDYPAFSRLLVEQQLVEEADTHTEPAGEKLLCGRWSGLKLPWLELDWFMDVSSRISHLDLSCNSLSSLPSVVPWGLIQLRTLDLSNNRFKELHTAQSSQEIICSRLRQVNLSQNELTSLPSGLLHLTRVQRLSAAKNKLTSLFDIPNGTNWIGLRKLEELDVSDNCLTSLPSAVLHSFKSPHFPQSLPEQTHQLP</sequence>
<dbReference type="AlphaFoldDB" id="A0A8C7KFI9"/>
<accession>A0A8C7KFI9</accession>
<dbReference type="SMART" id="SM00369">
    <property type="entry name" value="LRR_TYP"/>
    <property type="match status" value="4"/>
</dbReference>
<dbReference type="InterPro" id="IPR003591">
    <property type="entry name" value="Leu-rich_rpt_typical-subtyp"/>
</dbReference>
<keyword evidence="2" id="KW-0677">Repeat</keyword>
<keyword evidence="1" id="KW-0433">Leucine-rich repeat</keyword>
<dbReference type="GO" id="GO:0005737">
    <property type="term" value="C:cytoplasm"/>
    <property type="evidence" value="ECO:0007669"/>
    <property type="project" value="TreeGrafter"/>
</dbReference>
<dbReference type="PROSITE" id="PS50088">
    <property type="entry name" value="ANK_REPEAT"/>
    <property type="match status" value="1"/>
</dbReference>
<dbReference type="SUPFAM" id="SSF52058">
    <property type="entry name" value="L domain-like"/>
    <property type="match status" value="1"/>
</dbReference>
<dbReference type="InterPro" id="IPR032675">
    <property type="entry name" value="LRR_dom_sf"/>
</dbReference>
<dbReference type="InterPro" id="IPR050216">
    <property type="entry name" value="LRR_domain-containing"/>
</dbReference>
<dbReference type="GeneTree" id="ENSGT00940000160363"/>
<evidence type="ECO:0000256" key="2">
    <source>
        <dbReference type="ARBA" id="ARBA00022737"/>
    </source>
</evidence>
<feature type="repeat" description="ANK" evidence="7">
    <location>
        <begin position="206"/>
        <end position="234"/>
    </location>
</feature>
<dbReference type="PROSITE" id="PS50297">
    <property type="entry name" value="ANK_REP_REGION"/>
    <property type="match status" value="1"/>
</dbReference>
<dbReference type="Pfam" id="PF12796">
    <property type="entry name" value="Ank_2"/>
    <property type="match status" value="1"/>
</dbReference>
<dbReference type="PRINTS" id="PR00019">
    <property type="entry name" value="LEURICHRPT"/>
</dbReference>
<dbReference type="SMART" id="SM00364">
    <property type="entry name" value="LRR_BAC"/>
    <property type="match status" value="3"/>
</dbReference>
<evidence type="ECO:0000256" key="7">
    <source>
        <dbReference type="PROSITE-ProRule" id="PRU00023"/>
    </source>
</evidence>
<proteinExistence type="predicted"/>
<dbReference type="SMART" id="SM00248">
    <property type="entry name" value="ANK"/>
    <property type="match status" value="4"/>
</dbReference>
<evidence type="ECO:0000256" key="4">
    <source>
        <dbReference type="ARBA" id="ARBA00029588"/>
    </source>
</evidence>
<dbReference type="PANTHER" id="PTHR48051:SF54">
    <property type="entry name" value="LEUCINE-RICH REPEAT-CONTAINING PROTEIN"/>
    <property type="match status" value="1"/>
</dbReference>
<dbReference type="InterPro" id="IPR002110">
    <property type="entry name" value="Ankyrin_rpt"/>
</dbReference>
<evidence type="ECO:0000313" key="10">
    <source>
        <dbReference type="Proteomes" id="UP000694557"/>
    </source>
</evidence>
<dbReference type="Gene3D" id="1.25.40.20">
    <property type="entry name" value="Ankyrin repeat-containing domain"/>
    <property type="match status" value="1"/>
</dbReference>
<evidence type="ECO:0000313" key="9">
    <source>
        <dbReference type="Ensembl" id="ENSOKIP00005102231.1"/>
    </source>
</evidence>
<evidence type="ECO:0000256" key="8">
    <source>
        <dbReference type="SAM" id="MobiDB-lite"/>
    </source>
</evidence>
<dbReference type="Ensembl" id="ENSOKIT00005109526.1">
    <property type="protein sequence ID" value="ENSOKIP00005102231.1"/>
    <property type="gene ID" value="ENSOKIG00005044983.1"/>
</dbReference>
<dbReference type="PANTHER" id="PTHR48051">
    <property type="match status" value="1"/>
</dbReference>
<dbReference type="InterPro" id="IPR036770">
    <property type="entry name" value="Ankyrin_rpt-contain_sf"/>
</dbReference>
<dbReference type="GeneID" id="116361911"/>
<evidence type="ECO:0000256" key="1">
    <source>
        <dbReference type="ARBA" id="ARBA00022614"/>
    </source>
</evidence>
<dbReference type="Gene3D" id="3.80.10.10">
    <property type="entry name" value="Ribonuclease Inhibitor"/>
    <property type="match status" value="1"/>
</dbReference>
<dbReference type="RefSeq" id="XP_031672170.1">
    <property type="nucleotide sequence ID" value="XM_031816310.1"/>
</dbReference>
<dbReference type="InterPro" id="IPR001611">
    <property type="entry name" value="Leu-rich_rpt"/>
</dbReference>
<dbReference type="SUPFAM" id="SSF48403">
    <property type="entry name" value="Ankyrin repeat"/>
    <property type="match status" value="1"/>
</dbReference>
<keyword evidence="10" id="KW-1185">Reference proteome</keyword>
<evidence type="ECO:0000256" key="5">
    <source>
        <dbReference type="ARBA" id="ARBA00029998"/>
    </source>
</evidence>
<dbReference type="KEGG" id="oki:116361911"/>
<dbReference type="Proteomes" id="UP000694557">
    <property type="component" value="Unassembled WGS sequence"/>
</dbReference>
<gene>
    <name evidence="9" type="primary">LOC116361911</name>
</gene>
<reference evidence="9" key="1">
    <citation type="submission" date="2025-08" db="UniProtKB">
        <authorList>
            <consortium name="Ensembl"/>
        </authorList>
    </citation>
    <scope>IDENTIFICATION</scope>
</reference>
<organism evidence="9 10">
    <name type="scientific">Oncorhynchus kisutch</name>
    <name type="common">Coho salmon</name>
    <name type="synonym">Salmo kisutch</name>
    <dbReference type="NCBI Taxonomy" id="8019"/>
    <lineage>
        <taxon>Eukaryota</taxon>
        <taxon>Metazoa</taxon>
        <taxon>Chordata</taxon>
        <taxon>Craniata</taxon>
        <taxon>Vertebrata</taxon>
        <taxon>Euteleostomi</taxon>
        <taxon>Actinopterygii</taxon>
        <taxon>Neopterygii</taxon>
        <taxon>Teleostei</taxon>
        <taxon>Protacanthopterygii</taxon>
        <taxon>Salmoniformes</taxon>
        <taxon>Salmonidae</taxon>
        <taxon>Salmoninae</taxon>
        <taxon>Oncorhynchus</taxon>
    </lineage>
</organism>
<reference evidence="9" key="2">
    <citation type="submission" date="2025-09" db="UniProtKB">
        <authorList>
            <consortium name="Ensembl"/>
        </authorList>
    </citation>
    <scope>IDENTIFICATION</scope>
</reference>
<dbReference type="PROSITE" id="PS51450">
    <property type="entry name" value="LRR"/>
    <property type="match status" value="3"/>
</dbReference>
<feature type="region of interest" description="Disordered" evidence="8">
    <location>
        <begin position="1"/>
        <end position="28"/>
    </location>
</feature>
<evidence type="ECO:0000256" key="3">
    <source>
        <dbReference type="ARBA" id="ARBA00023907"/>
    </source>
</evidence>
<dbReference type="Pfam" id="PF00560">
    <property type="entry name" value="LRR_1"/>
    <property type="match status" value="1"/>
</dbReference>
<protein>
    <recommendedName>
        <fullName evidence="3">Leucine-rich repeat protein SHOC-2</fullName>
    </recommendedName>
    <alternativeName>
        <fullName evidence="6">Protein soc-2 homolog</fullName>
    </alternativeName>
    <alternativeName>
        <fullName evidence="4 5">protein Sur-8 homolog</fullName>
    </alternativeName>
</protein>
<keyword evidence="7" id="KW-0040">ANK repeat</keyword>
<dbReference type="Pfam" id="PF00023">
    <property type="entry name" value="Ank"/>
    <property type="match status" value="1"/>
</dbReference>